<evidence type="ECO:0000256" key="1">
    <source>
        <dbReference type="SAM" id="SignalP"/>
    </source>
</evidence>
<dbReference type="EMBL" id="JAVCWF010000001">
    <property type="protein sequence ID" value="MDQ7938308.1"/>
    <property type="molecule type" value="Genomic_DNA"/>
</dbReference>
<feature type="signal peptide" evidence="1">
    <location>
        <begin position="1"/>
        <end position="24"/>
    </location>
</feature>
<sequence>MKKVLLGLLLSATLLGGTAVTANAADTADTTTSNSTGDVTFTGGDLTLDASEAGLDFGTHQITAGSDTFANTAKTTVSVADLRGTGDGWNLTVVQGGQFRNADGKALTGAVITLSGSLTSDSTNRPTFPNSDPGVDLNADAGDNHALMTAAGDQGLGTSSMNYVASKLTIPASAARYVGSAYTTTLTWNLGNTPTNK</sequence>
<dbReference type="RefSeq" id="WP_308703999.1">
    <property type="nucleotide sequence ID" value="NZ_AP027463.1"/>
</dbReference>
<evidence type="ECO:0000313" key="4">
    <source>
        <dbReference type="Proteomes" id="UP001227831"/>
    </source>
</evidence>
<evidence type="ECO:0000259" key="2">
    <source>
        <dbReference type="Pfam" id="PF13731"/>
    </source>
</evidence>
<gene>
    <name evidence="3" type="ORF">RA086_11880</name>
</gene>
<reference evidence="3 4" key="1">
    <citation type="journal article" date="2023" name="Int. J. Syst. Evol. Microbiol.">
        <title>Lactiplantibacillus brownii sp. nov., a novel psychrotolerant species isolated from sauerkraut.</title>
        <authorList>
            <person name="Heng Y.C."/>
            <person name="Silvaraju S."/>
            <person name="Lee J.K.Y."/>
            <person name="Kittelmann S."/>
        </authorList>
    </citation>
    <scope>NUCLEOTIDE SEQUENCE [LARGE SCALE GENOMIC DNA]</scope>
    <source>
        <strain evidence="3 4">WILCCON 0030</strain>
    </source>
</reference>
<evidence type="ECO:0000313" key="3">
    <source>
        <dbReference type="EMBL" id="MDQ7938308.1"/>
    </source>
</evidence>
<keyword evidence="1" id="KW-0732">Signal</keyword>
<dbReference type="InterPro" id="IPR027994">
    <property type="entry name" value="WxL_dom"/>
</dbReference>
<dbReference type="Proteomes" id="UP001227831">
    <property type="component" value="Unassembled WGS sequence"/>
</dbReference>
<feature type="chain" id="PRO_5046666961" evidence="1">
    <location>
        <begin position="25"/>
        <end position="197"/>
    </location>
</feature>
<organism evidence="3 4">
    <name type="scientific">Lactiplantibacillus brownii</name>
    <dbReference type="NCBI Taxonomy" id="3069269"/>
    <lineage>
        <taxon>Bacteria</taxon>
        <taxon>Bacillati</taxon>
        <taxon>Bacillota</taxon>
        <taxon>Bacilli</taxon>
        <taxon>Lactobacillales</taxon>
        <taxon>Lactobacillaceae</taxon>
        <taxon>Lactiplantibacillus</taxon>
    </lineage>
</organism>
<name>A0ABU1ABN1_9LACO</name>
<accession>A0ABU1ABN1</accession>
<feature type="domain" description="WxL" evidence="2">
    <location>
        <begin position="34"/>
        <end position="194"/>
    </location>
</feature>
<dbReference type="Pfam" id="PF13731">
    <property type="entry name" value="WxL"/>
    <property type="match status" value="1"/>
</dbReference>
<comment type="caution">
    <text evidence="3">The sequence shown here is derived from an EMBL/GenBank/DDBJ whole genome shotgun (WGS) entry which is preliminary data.</text>
</comment>
<proteinExistence type="predicted"/>
<keyword evidence="4" id="KW-1185">Reference proteome</keyword>
<protein>
    <submittedName>
        <fullName evidence="3">WxL domain-containing protein</fullName>
    </submittedName>
</protein>